<reference evidence="7 8" key="1">
    <citation type="submission" date="2015-04" db="EMBL/GenBank/DDBJ databases">
        <title>Complete genome sequence of Schizopora paradoxa KUC8140, a cosmopolitan wood degrader in East Asia.</title>
        <authorList>
            <consortium name="DOE Joint Genome Institute"/>
            <person name="Min B."/>
            <person name="Park H."/>
            <person name="Jang Y."/>
            <person name="Kim J.-J."/>
            <person name="Kim K.H."/>
            <person name="Pangilinan J."/>
            <person name="Lipzen A."/>
            <person name="Riley R."/>
            <person name="Grigoriev I.V."/>
            <person name="Spatafora J.W."/>
            <person name="Choi I.-G."/>
        </authorList>
    </citation>
    <scope>NUCLEOTIDE SEQUENCE [LARGE SCALE GENOMIC DNA]</scope>
    <source>
        <strain evidence="7 8">KUC8140</strain>
    </source>
</reference>
<feature type="domain" description="Replication protein A C-terminal" evidence="6">
    <location>
        <begin position="186"/>
        <end position="286"/>
    </location>
</feature>
<comment type="subcellular location">
    <subcellularLocation>
        <location evidence="1">Nucleus</location>
    </subcellularLocation>
</comment>
<dbReference type="Pfam" id="PF08784">
    <property type="entry name" value="RPA_C"/>
    <property type="match status" value="1"/>
</dbReference>
<keyword evidence="4" id="KW-0539">Nucleus</keyword>
<dbReference type="GO" id="GO:0005662">
    <property type="term" value="C:DNA replication factor A complex"/>
    <property type="evidence" value="ECO:0007669"/>
    <property type="project" value="TreeGrafter"/>
</dbReference>
<feature type="compositionally biased region" description="Polar residues" evidence="5">
    <location>
        <begin position="210"/>
        <end position="222"/>
    </location>
</feature>
<gene>
    <name evidence="7" type="ORF">SCHPADRAFT_555139</name>
</gene>
<dbReference type="STRING" id="27342.A0A0H2RJQ2"/>
<dbReference type="InterPro" id="IPR040260">
    <property type="entry name" value="RFA2-like"/>
</dbReference>
<dbReference type="InterPro" id="IPR036390">
    <property type="entry name" value="WH_DNA-bd_sf"/>
</dbReference>
<keyword evidence="8" id="KW-1185">Reference proteome</keyword>
<dbReference type="GO" id="GO:0006289">
    <property type="term" value="P:nucleotide-excision repair"/>
    <property type="evidence" value="ECO:0007669"/>
    <property type="project" value="TreeGrafter"/>
</dbReference>
<evidence type="ECO:0000259" key="6">
    <source>
        <dbReference type="Pfam" id="PF08784"/>
    </source>
</evidence>
<dbReference type="Gene3D" id="2.40.50.140">
    <property type="entry name" value="Nucleic acid-binding proteins"/>
    <property type="match status" value="1"/>
</dbReference>
<dbReference type="Proteomes" id="UP000053477">
    <property type="component" value="Unassembled WGS sequence"/>
</dbReference>
<dbReference type="GO" id="GO:0006260">
    <property type="term" value="P:DNA replication"/>
    <property type="evidence" value="ECO:0007669"/>
    <property type="project" value="TreeGrafter"/>
</dbReference>
<evidence type="ECO:0000313" key="7">
    <source>
        <dbReference type="EMBL" id="KLO09683.1"/>
    </source>
</evidence>
<dbReference type="EMBL" id="KQ086048">
    <property type="protein sequence ID" value="KLO09683.1"/>
    <property type="molecule type" value="Genomic_DNA"/>
</dbReference>
<evidence type="ECO:0000256" key="3">
    <source>
        <dbReference type="ARBA" id="ARBA00023125"/>
    </source>
</evidence>
<dbReference type="FunCoup" id="A0A0H2RJQ2">
    <property type="interactions" value="491"/>
</dbReference>
<sequence>MAKEASCKTVNHLQDPVALVDRRSNAQALTPLTIKQCLEATQAHSDAELCIDGTEVGQLTIVAQVLTIARQVTNRVYFLDDATGRIEARSFIDPSSDTGSEGDEQDIPEGSYVRVTGTLKHFANKRYINANHVRPCGFSPSTPLPPSNGVTVATAAAVHELYFHYLEVMQMMVVRKKGPHPQFLGQSASPSTATGGGGGSGAANPYANGQTRGPSGSQSAYSGLQPTQRCIMEFINSQPDTMEGIHITAIARGVASMAGNSVDAAEIASALDKLMDEGHVYSSIDDSHFKAAV</sequence>
<keyword evidence="3" id="KW-0238">DNA-binding</keyword>
<dbReference type="PANTHER" id="PTHR13989:SF16">
    <property type="entry name" value="REPLICATION PROTEIN A2"/>
    <property type="match status" value="1"/>
</dbReference>
<feature type="region of interest" description="Disordered" evidence="5">
    <location>
        <begin position="90"/>
        <end position="110"/>
    </location>
</feature>
<dbReference type="GO" id="GO:0000724">
    <property type="term" value="P:double-strand break repair via homologous recombination"/>
    <property type="evidence" value="ECO:0007669"/>
    <property type="project" value="TreeGrafter"/>
</dbReference>
<feature type="region of interest" description="Disordered" evidence="5">
    <location>
        <begin position="182"/>
        <end position="222"/>
    </location>
</feature>
<dbReference type="GO" id="GO:0003697">
    <property type="term" value="F:single-stranded DNA binding"/>
    <property type="evidence" value="ECO:0007669"/>
    <property type="project" value="TreeGrafter"/>
</dbReference>
<dbReference type="GO" id="GO:0000781">
    <property type="term" value="C:chromosome, telomeric region"/>
    <property type="evidence" value="ECO:0007669"/>
    <property type="project" value="TreeGrafter"/>
</dbReference>
<comment type="similarity">
    <text evidence="2">Belongs to the replication factor A protein 2 family.</text>
</comment>
<dbReference type="InParanoid" id="A0A0H2RJQ2"/>
<name>A0A0H2RJQ2_9AGAM</name>
<dbReference type="SUPFAM" id="SSF50249">
    <property type="entry name" value="Nucleic acid-binding proteins"/>
    <property type="match status" value="1"/>
</dbReference>
<evidence type="ECO:0000256" key="4">
    <source>
        <dbReference type="ARBA" id="ARBA00023242"/>
    </source>
</evidence>
<dbReference type="CDD" id="cd04478">
    <property type="entry name" value="RPA2_DBD_D"/>
    <property type="match status" value="1"/>
</dbReference>
<proteinExistence type="inferred from homology"/>
<dbReference type="GO" id="GO:0035861">
    <property type="term" value="C:site of double-strand break"/>
    <property type="evidence" value="ECO:0007669"/>
    <property type="project" value="TreeGrafter"/>
</dbReference>
<dbReference type="AlphaFoldDB" id="A0A0H2RJQ2"/>
<evidence type="ECO:0000313" key="8">
    <source>
        <dbReference type="Proteomes" id="UP000053477"/>
    </source>
</evidence>
<dbReference type="InterPro" id="IPR036388">
    <property type="entry name" value="WH-like_DNA-bd_sf"/>
</dbReference>
<dbReference type="InterPro" id="IPR014892">
    <property type="entry name" value="RPA_C"/>
</dbReference>
<dbReference type="OrthoDB" id="25571at2759"/>
<dbReference type="InterPro" id="IPR012340">
    <property type="entry name" value="NA-bd_OB-fold"/>
</dbReference>
<dbReference type="Gene3D" id="1.10.10.10">
    <property type="entry name" value="Winged helix-like DNA-binding domain superfamily/Winged helix DNA-binding domain"/>
    <property type="match status" value="1"/>
</dbReference>
<organism evidence="7 8">
    <name type="scientific">Schizopora paradoxa</name>
    <dbReference type="NCBI Taxonomy" id="27342"/>
    <lineage>
        <taxon>Eukaryota</taxon>
        <taxon>Fungi</taxon>
        <taxon>Dikarya</taxon>
        <taxon>Basidiomycota</taxon>
        <taxon>Agaricomycotina</taxon>
        <taxon>Agaricomycetes</taxon>
        <taxon>Hymenochaetales</taxon>
        <taxon>Schizoporaceae</taxon>
        <taxon>Schizopora</taxon>
    </lineage>
</organism>
<accession>A0A0H2RJQ2</accession>
<dbReference type="PANTHER" id="PTHR13989">
    <property type="entry name" value="REPLICATION PROTEIN A-RELATED"/>
    <property type="match status" value="1"/>
</dbReference>
<evidence type="ECO:0000256" key="2">
    <source>
        <dbReference type="ARBA" id="ARBA00007815"/>
    </source>
</evidence>
<protein>
    <submittedName>
        <fullName evidence="7">Nucleic acid-binding protein</fullName>
    </submittedName>
</protein>
<dbReference type="SUPFAM" id="SSF46785">
    <property type="entry name" value="Winged helix' DNA-binding domain"/>
    <property type="match status" value="1"/>
</dbReference>
<evidence type="ECO:0000256" key="1">
    <source>
        <dbReference type="ARBA" id="ARBA00004123"/>
    </source>
</evidence>
<evidence type="ECO:0000256" key="5">
    <source>
        <dbReference type="SAM" id="MobiDB-lite"/>
    </source>
</evidence>